<evidence type="ECO:0000313" key="8">
    <source>
        <dbReference type="Proteomes" id="UP000094565"/>
    </source>
</evidence>
<feature type="region of interest" description="Disordered" evidence="5">
    <location>
        <begin position="243"/>
        <end position="278"/>
    </location>
</feature>
<dbReference type="GO" id="GO:0051321">
    <property type="term" value="P:meiotic cell cycle"/>
    <property type="evidence" value="ECO:0007669"/>
    <property type="project" value="UniProtKB-UniRule"/>
</dbReference>
<feature type="domain" description="GATOR1 complex protein NPRL3 C-terminal HTH" evidence="6">
    <location>
        <begin position="724"/>
        <end position="784"/>
    </location>
</feature>
<dbReference type="Proteomes" id="UP000094565">
    <property type="component" value="Chromosome 1"/>
</dbReference>
<dbReference type="GO" id="GO:0034198">
    <property type="term" value="P:cellular response to amino acid starvation"/>
    <property type="evidence" value="ECO:0007669"/>
    <property type="project" value="TreeGrafter"/>
</dbReference>
<name>A0A1B2J6K0_PICPA</name>
<feature type="compositionally biased region" description="Basic and acidic residues" evidence="5">
    <location>
        <begin position="671"/>
        <end position="681"/>
    </location>
</feature>
<feature type="compositionally biased region" description="Polar residues" evidence="5">
    <location>
        <begin position="90"/>
        <end position="110"/>
    </location>
</feature>
<feature type="region of interest" description="Disordered" evidence="5">
    <location>
        <begin position="640"/>
        <end position="681"/>
    </location>
</feature>
<feature type="compositionally biased region" description="Polar residues" evidence="5">
    <location>
        <begin position="659"/>
        <end position="670"/>
    </location>
</feature>
<organism evidence="7 8">
    <name type="scientific">Komagataella pastoris</name>
    <name type="common">Yeast</name>
    <name type="synonym">Pichia pastoris</name>
    <dbReference type="NCBI Taxonomy" id="4922"/>
    <lineage>
        <taxon>Eukaryota</taxon>
        <taxon>Fungi</taxon>
        <taxon>Dikarya</taxon>
        <taxon>Ascomycota</taxon>
        <taxon>Saccharomycotina</taxon>
        <taxon>Pichiomycetes</taxon>
        <taxon>Pichiales</taxon>
        <taxon>Pichiaceae</taxon>
        <taxon>Komagataella</taxon>
    </lineage>
</organism>
<keyword evidence="8" id="KW-1185">Reference proteome</keyword>
<dbReference type="OrthoDB" id="18648at2759"/>
<sequence>MSSKYLPNPCLLGILLTVATHDGPQLVFHYPAVPKEYGFHATPLGKDLGDDNVKEYYSSSSSGEDDSDIYDQSDVDDDTDSHDFTNTSSMSSNRWSGVSGSDMTNSVSPNNNYISGKALLDILDAKDRRRKRKEKKRRVLMKHLLAGGNDGGNTSVDDRSVKTGNNSVVNSGKSILQEESSSYGVGSGLLIHPDQTNKVFGFDINFLSEIVTPPKKLCNTRFELTVDEMVFLGLPIHVLDDGKWRNSPKPKSSRYKKSDRNSHSHHSHSHHSRATSLDEDEFEVRPLLDSLNDLHFKESEKCPMHMFNLVFVMNPPVVEYNHRVDEMFHYVISRLCLLLRYEQDKHNFVWKEALNIMKLKEETAGLDIASQWQDIISQSALAKLMRDTFDSVSNARIVNLTINNKLRSFQIPLKTEFHTLPKEKVIPGSTLSSVSPFTKDDSDEVDFKNIVNSNENLAFFTILLLDDPEVIIRDIQVAKDSVIARFIRLIRPTKNMSRLATTSGLDLAQIKAFACHLVYWRRAKIIPAINTRNIYVISALAPLDRLEVHSMEFRTKFPSLPVLSRFLSLLSTSSNKPKQISRFIPSKDHRDLYLDAVSWLLKKGYILQLHTFLFLIISKEIKMSVEEELEREGYKGFGNNTQSIARSKTNETDEKLENASVTTDKISTTSNDKETTDNTFKKDVSKTSSNLKVGSQPPSRQIKIILEDDDNEDTILTDPLRTTFIERRWIHKCVEGKSPEVIALFYKLLRYMDGKNALEIFMQKAKVSRQDLKSLLTEVGEHIVVVRHW</sequence>
<dbReference type="PANTHER" id="PTHR13153">
    <property type="entry name" value="CGTHBA PROTEIN -14 GENE PROTEIN"/>
    <property type="match status" value="1"/>
</dbReference>
<dbReference type="GO" id="GO:0005774">
    <property type="term" value="C:vacuolar membrane"/>
    <property type="evidence" value="ECO:0007669"/>
    <property type="project" value="UniProtKB-SubCell"/>
</dbReference>
<dbReference type="InterPro" id="IPR056603">
    <property type="entry name" value="HTH_NPRL3"/>
</dbReference>
<comment type="similarity">
    <text evidence="1 4">Belongs to the NPR3 family.</text>
</comment>
<dbReference type="Pfam" id="PF24064">
    <property type="entry name" value="HTH_NPRL3"/>
    <property type="match status" value="1"/>
</dbReference>
<feature type="region of interest" description="Disordered" evidence="5">
    <location>
        <begin position="50"/>
        <end position="110"/>
    </location>
</feature>
<comment type="function">
    <text evidence="4">Mediates inactivation of the TORC1 complex in response to amino acid starvation. Required for meiotic nuclear division.</text>
</comment>
<dbReference type="InterPro" id="IPR005365">
    <property type="entry name" value="Npr3"/>
</dbReference>
<keyword evidence="4" id="KW-0732">Signal</keyword>
<dbReference type="PANTHER" id="PTHR13153:SF5">
    <property type="entry name" value="GATOR COMPLEX PROTEIN NPRL3"/>
    <property type="match status" value="1"/>
</dbReference>
<dbReference type="Pfam" id="PF03666">
    <property type="entry name" value="NPR3"/>
    <property type="match status" value="1"/>
</dbReference>
<evidence type="ECO:0000256" key="4">
    <source>
        <dbReference type="RuleBase" id="RU368069"/>
    </source>
</evidence>
<feature type="compositionally biased region" description="Acidic residues" evidence="5">
    <location>
        <begin position="63"/>
        <end position="80"/>
    </location>
</feature>
<dbReference type="AlphaFoldDB" id="A0A1B2J6K0"/>
<feature type="compositionally biased region" description="Basic and acidic residues" evidence="5">
    <location>
        <begin position="648"/>
        <end position="657"/>
    </location>
</feature>
<gene>
    <name evidence="7" type="primary">NPR3</name>
    <name evidence="7" type="ORF">ATY40_BA7500669</name>
</gene>
<reference evidence="7 8" key="1">
    <citation type="submission" date="2016-02" db="EMBL/GenBank/DDBJ databases">
        <title>Comparative genomic and transcriptomic foundation for Pichia pastoris.</title>
        <authorList>
            <person name="Love K.R."/>
            <person name="Shah K.A."/>
            <person name="Whittaker C.A."/>
            <person name="Wu J."/>
            <person name="Bartlett M.C."/>
            <person name="Ma D."/>
            <person name="Leeson R.L."/>
            <person name="Priest M."/>
            <person name="Young S.K."/>
            <person name="Love J.C."/>
        </authorList>
    </citation>
    <scope>NUCLEOTIDE SEQUENCE [LARGE SCALE GENOMIC DNA]</scope>
    <source>
        <strain evidence="7 8">ATCC 28485</strain>
    </source>
</reference>
<proteinExistence type="inferred from homology"/>
<evidence type="ECO:0000256" key="3">
    <source>
        <dbReference type="ARBA" id="ARBA00030028"/>
    </source>
</evidence>
<feature type="compositionally biased region" description="Basic residues" evidence="5">
    <location>
        <begin position="246"/>
        <end position="255"/>
    </location>
</feature>
<feature type="region of interest" description="Disordered" evidence="5">
    <location>
        <begin position="146"/>
        <end position="165"/>
    </location>
</feature>
<accession>A0A1B2J6K0</accession>
<dbReference type="GO" id="GO:1904262">
    <property type="term" value="P:negative regulation of TORC1 signaling"/>
    <property type="evidence" value="ECO:0007669"/>
    <property type="project" value="TreeGrafter"/>
</dbReference>
<dbReference type="GO" id="GO:0038202">
    <property type="term" value="P:TORC1 signaling"/>
    <property type="evidence" value="ECO:0007669"/>
    <property type="project" value="TreeGrafter"/>
</dbReference>
<evidence type="ECO:0000256" key="5">
    <source>
        <dbReference type="SAM" id="MobiDB-lite"/>
    </source>
</evidence>
<feature type="compositionally biased region" description="Basic residues" evidence="5">
    <location>
        <begin position="263"/>
        <end position="273"/>
    </location>
</feature>
<evidence type="ECO:0000259" key="6">
    <source>
        <dbReference type="Pfam" id="PF24064"/>
    </source>
</evidence>
<protein>
    <recommendedName>
        <fullName evidence="2 4">Nitrogen permease regulator 3</fullName>
    </recommendedName>
    <alternativeName>
        <fullName evidence="3 4">Required for meiotic nuclear division protein 11</fullName>
    </alternativeName>
</protein>
<evidence type="ECO:0000256" key="2">
    <source>
        <dbReference type="ARBA" id="ARBA00017880"/>
    </source>
</evidence>
<evidence type="ECO:0000313" key="7">
    <source>
        <dbReference type="EMBL" id="ANZ73612.1"/>
    </source>
</evidence>
<comment type="subcellular location">
    <subcellularLocation>
        <location evidence="4">Vacuole membrane</location>
        <topology evidence="4">Peripheral membrane protein</topology>
    </subcellularLocation>
</comment>
<dbReference type="GO" id="GO:0010508">
    <property type="term" value="P:positive regulation of autophagy"/>
    <property type="evidence" value="ECO:0007669"/>
    <property type="project" value="TreeGrafter"/>
</dbReference>
<dbReference type="EMBL" id="CP014584">
    <property type="protein sequence ID" value="ANZ73612.1"/>
    <property type="molecule type" value="Genomic_DNA"/>
</dbReference>
<keyword evidence="4" id="KW-0469">Meiosis</keyword>
<dbReference type="GO" id="GO:1990130">
    <property type="term" value="C:GATOR1 complex"/>
    <property type="evidence" value="ECO:0007669"/>
    <property type="project" value="TreeGrafter"/>
</dbReference>
<evidence type="ECO:0000256" key="1">
    <source>
        <dbReference type="ARBA" id="ARBA00010546"/>
    </source>
</evidence>